<name>A0A517XU94_9BACT</name>
<keyword evidence="4" id="KW-1185">Reference proteome</keyword>
<proteinExistence type="predicted"/>
<feature type="signal peptide" evidence="2">
    <location>
        <begin position="1"/>
        <end position="20"/>
    </location>
</feature>
<dbReference type="EMBL" id="CP036273">
    <property type="protein sequence ID" value="QDU21083.1"/>
    <property type="molecule type" value="Genomic_DNA"/>
</dbReference>
<evidence type="ECO:0000256" key="2">
    <source>
        <dbReference type="SAM" id="SignalP"/>
    </source>
</evidence>
<evidence type="ECO:0000313" key="3">
    <source>
        <dbReference type="EMBL" id="QDU21083.1"/>
    </source>
</evidence>
<gene>
    <name evidence="3" type="ORF">ETAA1_30480</name>
</gene>
<feature type="chain" id="PRO_5022021588" evidence="2">
    <location>
        <begin position="21"/>
        <end position="184"/>
    </location>
</feature>
<dbReference type="KEGG" id="uli:ETAA1_30480"/>
<dbReference type="Proteomes" id="UP000319576">
    <property type="component" value="Chromosome"/>
</dbReference>
<evidence type="ECO:0000313" key="4">
    <source>
        <dbReference type="Proteomes" id="UP000319576"/>
    </source>
</evidence>
<protein>
    <submittedName>
        <fullName evidence="3">Uncharacterized protein</fullName>
    </submittedName>
</protein>
<evidence type="ECO:0000256" key="1">
    <source>
        <dbReference type="SAM" id="MobiDB-lite"/>
    </source>
</evidence>
<sequence length="184" mass="19041" precursor="true">MTRSHALSVALALVAGTTAAAQQATPRVVGPGGSGLQPQVAGGAYQTQSTAPAARGVNPFAGMSILPSVSPGTRFQPRQARAPAFVPLPNPGVPNNPAAFNPGIPPPFPLLIPPADFAPPSVAYNPLLVSRRGVVSAYYVPPTTPRSPGSAPYPGDELLPPADDETGPFFPFQPGESRFLPWMW</sequence>
<organism evidence="3 4">
    <name type="scientific">Urbifossiella limnaea</name>
    <dbReference type="NCBI Taxonomy" id="2528023"/>
    <lineage>
        <taxon>Bacteria</taxon>
        <taxon>Pseudomonadati</taxon>
        <taxon>Planctomycetota</taxon>
        <taxon>Planctomycetia</taxon>
        <taxon>Gemmatales</taxon>
        <taxon>Gemmataceae</taxon>
        <taxon>Urbifossiella</taxon>
    </lineage>
</organism>
<accession>A0A517XU94</accession>
<reference evidence="3 4" key="1">
    <citation type="submission" date="2019-02" db="EMBL/GenBank/DDBJ databases">
        <title>Deep-cultivation of Planctomycetes and their phenomic and genomic characterization uncovers novel biology.</title>
        <authorList>
            <person name="Wiegand S."/>
            <person name="Jogler M."/>
            <person name="Boedeker C."/>
            <person name="Pinto D."/>
            <person name="Vollmers J."/>
            <person name="Rivas-Marin E."/>
            <person name="Kohn T."/>
            <person name="Peeters S.H."/>
            <person name="Heuer A."/>
            <person name="Rast P."/>
            <person name="Oberbeckmann S."/>
            <person name="Bunk B."/>
            <person name="Jeske O."/>
            <person name="Meyerdierks A."/>
            <person name="Storesund J.E."/>
            <person name="Kallscheuer N."/>
            <person name="Luecker S."/>
            <person name="Lage O.M."/>
            <person name="Pohl T."/>
            <person name="Merkel B.J."/>
            <person name="Hornburger P."/>
            <person name="Mueller R.-W."/>
            <person name="Bruemmer F."/>
            <person name="Labrenz M."/>
            <person name="Spormann A.M."/>
            <person name="Op den Camp H."/>
            <person name="Overmann J."/>
            <person name="Amann R."/>
            <person name="Jetten M.S.M."/>
            <person name="Mascher T."/>
            <person name="Medema M.H."/>
            <person name="Devos D.P."/>
            <person name="Kaster A.-K."/>
            <person name="Ovreas L."/>
            <person name="Rohde M."/>
            <person name="Galperin M.Y."/>
            <person name="Jogler C."/>
        </authorList>
    </citation>
    <scope>NUCLEOTIDE SEQUENCE [LARGE SCALE GENOMIC DNA]</scope>
    <source>
        <strain evidence="3 4">ETA_A1</strain>
    </source>
</reference>
<keyword evidence="2" id="KW-0732">Signal</keyword>
<feature type="region of interest" description="Disordered" evidence="1">
    <location>
        <begin position="144"/>
        <end position="167"/>
    </location>
</feature>
<dbReference type="AlphaFoldDB" id="A0A517XU94"/>